<name>A0A6M7WNF4_RHILI</name>
<dbReference type="EMBL" id="CP033367">
    <property type="protein sequence ID" value="QKD03525.1"/>
    <property type="molecule type" value="Genomic_DNA"/>
</dbReference>
<evidence type="ECO:0000313" key="2">
    <source>
        <dbReference type="Proteomes" id="UP000503017"/>
    </source>
</evidence>
<accession>A0A6M7WNF4</accession>
<gene>
    <name evidence="1" type="ORF">EB235_20210</name>
</gene>
<evidence type="ECO:0000313" key="1">
    <source>
        <dbReference type="EMBL" id="QKD03525.1"/>
    </source>
</evidence>
<proteinExistence type="predicted"/>
<protein>
    <submittedName>
        <fullName evidence="1">Uncharacterized protein</fullName>
    </submittedName>
</protein>
<sequence>MGKRRNAPNGEAVSELELAAHQAIAVAGGDIVVALLNALARNSVLERELALSRVAVSSGFSRGWHKARPA</sequence>
<dbReference type="Proteomes" id="UP000503017">
    <property type="component" value="Chromosome"/>
</dbReference>
<reference evidence="1 2" key="1">
    <citation type="submission" date="2018-10" db="EMBL/GenBank/DDBJ databases">
        <authorList>
            <person name="Perry B.J."/>
            <person name="Sullivan J.T."/>
            <person name="Murphy R.J.T."/>
            <person name="Ramsay J.P."/>
            <person name="Ronson C.W."/>
        </authorList>
    </citation>
    <scope>NUCLEOTIDE SEQUENCE [LARGE SCALE GENOMIC DNA]</scope>
    <source>
        <strain evidence="1 2">R88b</strain>
    </source>
</reference>
<dbReference type="AlphaFoldDB" id="A0A6M7WNF4"/>
<organism evidence="1 2">
    <name type="scientific">Mesorhizobium loti R88b</name>
    <dbReference type="NCBI Taxonomy" id="935548"/>
    <lineage>
        <taxon>Bacteria</taxon>
        <taxon>Pseudomonadati</taxon>
        <taxon>Pseudomonadota</taxon>
        <taxon>Alphaproteobacteria</taxon>
        <taxon>Hyphomicrobiales</taxon>
        <taxon>Phyllobacteriaceae</taxon>
        <taxon>Mesorhizobium</taxon>
    </lineage>
</organism>